<evidence type="ECO:0000256" key="7">
    <source>
        <dbReference type="SAM" id="MobiDB-lite"/>
    </source>
</evidence>
<comment type="function">
    <text evidence="6">One of the primary rRNA binding proteins, it binds specifically to the 5'-end of 16S ribosomal RNA.</text>
</comment>
<proteinExistence type="inferred from homology"/>
<dbReference type="InterPro" id="IPR019978">
    <property type="entry name" value="Ribosomal_uS17_archaeal"/>
</dbReference>
<dbReference type="GO" id="GO:0019843">
    <property type="term" value="F:rRNA binding"/>
    <property type="evidence" value="ECO:0007669"/>
    <property type="project" value="UniProtKB-UniRule"/>
</dbReference>
<dbReference type="PATRIC" id="fig|1698261.3.peg.215"/>
<dbReference type="InterPro" id="IPR000266">
    <property type="entry name" value="Ribosomal_uS17"/>
</dbReference>
<dbReference type="CDD" id="cd00364">
    <property type="entry name" value="Ribosomal_uS17"/>
    <property type="match status" value="1"/>
</dbReference>
<dbReference type="GO" id="GO:0022627">
    <property type="term" value="C:cytosolic small ribosomal subunit"/>
    <property type="evidence" value="ECO:0007669"/>
    <property type="project" value="UniProtKB-UniRule"/>
</dbReference>
<dbReference type="Gene3D" id="2.40.50.1000">
    <property type="match status" value="1"/>
</dbReference>
<feature type="compositionally biased region" description="Basic and acidic residues" evidence="7">
    <location>
        <begin position="11"/>
        <end position="21"/>
    </location>
</feature>
<keyword evidence="3 6" id="KW-0694">RNA-binding</keyword>
<evidence type="ECO:0000256" key="6">
    <source>
        <dbReference type="HAMAP-Rule" id="MF_01345"/>
    </source>
</evidence>
<organism evidence="8 9">
    <name type="scientific">candidate division MSBL1 archaeon SCGC-AAA259D14</name>
    <dbReference type="NCBI Taxonomy" id="1698261"/>
    <lineage>
        <taxon>Archaea</taxon>
        <taxon>Methanobacteriati</taxon>
        <taxon>Methanobacteriota</taxon>
        <taxon>candidate division MSBL1</taxon>
    </lineage>
</organism>
<name>A0A133U7D8_9EURY</name>
<sequence>MIKMIDPTIKPPEKECQDRDCPYHGNLSVRGQVLEGRVVSDKMDKTVVVERGYAEGVPKYERYERRSSRILAHNPPCINAQEGDVVKIGECKSLSKQKAFVVIEKKEGE</sequence>
<dbReference type="PRINTS" id="PR00973">
    <property type="entry name" value="RIBOSOMALS17"/>
</dbReference>
<keyword evidence="4 6" id="KW-0689">Ribosomal protein</keyword>
<accession>A0A133U7D8</accession>
<dbReference type="NCBIfam" id="TIGR03630">
    <property type="entry name" value="uS17_arch"/>
    <property type="match status" value="1"/>
</dbReference>
<dbReference type="AlphaFoldDB" id="A0A133U7D8"/>
<dbReference type="InterPro" id="IPR028333">
    <property type="entry name" value="Ribosomal_uS17_arc/euk"/>
</dbReference>
<reference evidence="8 9" key="1">
    <citation type="journal article" date="2016" name="Sci. Rep.">
        <title>Metabolic traits of an uncultured archaeal lineage -MSBL1- from brine pools of the Red Sea.</title>
        <authorList>
            <person name="Mwirichia R."/>
            <person name="Alam I."/>
            <person name="Rashid M."/>
            <person name="Vinu M."/>
            <person name="Ba-Alawi W."/>
            <person name="Anthony Kamau A."/>
            <person name="Kamanda Ngugi D."/>
            <person name="Goker M."/>
            <person name="Klenk H.P."/>
            <person name="Bajic V."/>
            <person name="Stingl U."/>
        </authorList>
    </citation>
    <scope>NUCLEOTIDE SEQUENCE [LARGE SCALE GENOMIC DNA]</scope>
    <source>
        <strain evidence="8">SCGC-AAA259D14</strain>
    </source>
</reference>
<evidence type="ECO:0000313" key="8">
    <source>
        <dbReference type="EMBL" id="KXA90103.1"/>
    </source>
</evidence>
<keyword evidence="5 6" id="KW-0687">Ribonucleoprotein</keyword>
<evidence type="ECO:0000313" key="9">
    <source>
        <dbReference type="Proteomes" id="UP000070589"/>
    </source>
</evidence>
<dbReference type="HAMAP" id="MF_01345_A">
    <property type="entry name" value="Ribosomal_uS17_A"/>
    <property type="match status" value="1"/>
</dbReference>
<comment type="subunit">
    <text evidence="6">Part of the 30S ribosomal subunit.</text>
</comment>
<evidence type="ECO:0000256" key="1">
    <source>
        <dbReference type="ARBA" id="ARBA00010254"/>
    </source>
</evidence>
<dbReference type="PANTHER" id="PTHR10744">
    <property type="entry name" value="40S RIBOSOMAL PROTEIN S11 FAMILY MEMBER"/>
    <property type="match status" value="1"/>
</dbReference>
<evidence type="ECO:0000256" key="2">
    <source>
        <dbReference type="ARBA" id="ARBA00022730"/>
    </source>
</evidence>
<keyword evidence="9" id="KW-1185">Reference proteome</keyword>
<dbReference type="NCBIfam" id="NF006345">
    <property type="entry name" value="PRK08572.1"/>
    <property type="match status" value="1"/>
</dbReference>
<evidence type="ECO:0000256" key="4">
    <source>
        <dbReference type="ARBA" id="ARBA00022980"/>
    </source>
</evidence>
<feature type="region of interest" description="Disordered" evidence="7">
    <location>
        <begin position="1"/>
        <end position="21"/>
    </location>
</feature>
<dbReference type="SUPFAM" id="SSF50249">
    <property type="entry name" value="Nucleic acid-binding proteins"/>
    <property type="match status" value="1"/>
</dbReference>
<gene>
    <name evidence="6" type="primary">rps17</name>
    <name evidence="8" type="ORF">AKJ62_01680</name>
</gene>
<dbReference type="PANTHER" id="PTHR10744:SF9">
    <property type="entry name" value="40S RIBOSOMAL PROTEIN S11-RELATED"/>
    <property type="match status" value="1"/>
</dbReference>
<protein>
    <recommendedName>
        <fullName evidence="6">Small ribosomal subunit protein uS17</fullName>
    </recommendedName>
</protein>
<evidence type="ECO:0000256" key="3">
    <source>
        <dbReference type="ARBA" id="ARBA00022884"/>
    </source>
</evidence>
<dbReference type="InterPro" id="IPR012340">
    <property type="entry name" value="NA-bd_OB-fold"/>
</dbReference>
<dbReference type="GO" id="GO:0003735">
    <property type="term" value="F:structural constituent of ribosome"/>
    <property type="evidence" value="ECO:0007669"/>
    <property type="project" value="UniProtKB-UniRule"/>
</dbReference>
<dbReference type="GO" id="GO:0006412">
    <property type="term" value="P:translation"/>
    <property type="evidence" value="ECO:0007669"/>
    <property type="project" value="UniProtKB-UniRule"/>
</dbReference>
<keyword evidence="2 6" id="KW-0699">rRNA-binding</keyword>
<evidence type="ECO:0000256" key="5">
    <source>
        <dbReference type="ARBA" id="ARBA00023274"/>
    </source>
</evidence>
<comment type="caution">
    <text evidence="8">The sequence shown here is derived from an EMBL/GenBank/DDBJ whole genome shotgun (WGS) entry which is preliminary data.</text>
</comment>
<dbReference type="EMBL" id="LHXL01000013">
    <property type="protein sequence ID" value="KXA90103.1"/>
    <property type="molecule type" value="Genomic_DNA"/>
</dbReference>
<dbReference type="Pfam" id="PF00366">
    <property type="entry name" value="Ribosomal_S17"/>
    <property type="match status" value="1"/>
</dbReference>
<comment type="similarity">
    <text evidence="1 6">Belongs to the universal ribosomal protein uS17 family.</text>
</comment>
<dbReference type="Proteomes" id="UP000070589">
    <property type="component" value="Unassembled WGS sequence"/>
</dbReference>